<dbReference type="CDD" id="cd02892">
    <property type="entry name" value="SQCY_1"/>
    <property type="match status" value="1"/>
</dbReference>
<dbReference type="OrthoDB" id="9758578at2"/>
<evidence type="ECO:0000313" key="9">
    <source>
        <dbReference type="Proteomes" id="UP000317093"/>
    </source>
</evidence>
<dbReference type="KEGG" id="knv:Pan216_03060"/>
<dbReference type="Pfam" id="PF13249">
    <property type="entry name" value="SQHop_cyclase_N"/>
    <property type="match status" value="1"/>
</dbReference>
<dbReference type="GO" id="GO:0016104">
    <property type="term" value="P:triterpenoid biosynthetic process"/>
    <property type="evidence" value="ECO:0007669"/>
    <property type="project" value="InterPro"/>
</dbReference>
<keyword evidence="3" id="KW-0677">Repeat</keyword>
<dbReference type="InterPro" id="IPR006400">
    <property type="entry name" value="Hopene-cyclase"/>
</dbReference>
<evidence type="ECO:0000256" key="3">
    <source>
        <dbReference type="ARBA" id="ARBA00022737"/>
    </source>
</evidence>
<organism evidence="8 9">
    <name type="scientific">Kolteria novifilia</name>
    <dbReference type="NCBI Taxonomy" id="2527975"/>
    <lineage>
        <taxon>Bacteria</taxon>
        <taxon>Pseudomonadati</taxon>
        <taxon>Planctomycetota</taxon>
        <taxon>Planctomycetia</taxon>
        <taxon>Kolteriales</taxon>
        <taxon>Kolteriaceae</taxon>
        <taxon>Kolteria</taxon>
    </lineage>
</organism>
<comment type="pathway">
    <text evidence="1">Secondary metabolite biosynthesis; hopanoid biosynthesis.</text>
</comment>
<evidence type="ECO:0000256" key="4">
    <source>
        <dbReference type="ARBA" id="ARBA00023235"/>
    </source>
</evidence>
<dbReference type="InterPro" id="IPR032697">
    <property type="entry name" value="SQ_cyclase_N"/>
</dbReference>
<dbReference type="NCBIfam" id="TIGR01787">
    <property type="entry name" value="squalene_cyclas"/>
    <property type="match status" value="1"/>
</dbReference>
<dbReference type="PANTHER" id="PTHR11764:SF20">
    <property type="entry name" value="LANOSTEROL SYNTHASE"/>
    <property type="match status" value="1"/>
</dbReference>
<dbReference type="GO" id="GO:0016829">
    <property type="term" value="F:lyase activity"/>
    <property type="evidence" value="ECO:0007669"/>
    <property type="project" value="UniProtKB-KW"/>
</dbReference>
<dbReference type="RefSeq" id="WP_145253815.1">
    <property type="nucleotide sequence ID" value="NZ_CP036279.1"/>
</dbReference>
<dbReference type="SUPFAM" id="SSF48239">
    <property type="entry name" value="Terpenoid cyclases/Protein prenyltransferases"/>
    <property type="match status" value="2"/>
</dbReference>
<dbReference type="InterPro" id="IPR032696">
    <property type="entry name" value="SQ_cyclase_C"/>
</dbReference>
<dbReference type="GO" id="GO:0016866">
    <property type="term" value="F:intramolecular transferase activity"/>
    <property type="evidence" value="ECO:0007669"/>
    <property type="project" value="InterPro"/>
</dbReference>
<dbReference type="UniPathway" id="UPA00337"/>
<keyword evidence="9" id="KW-1185">Reference proteome</keyword>
<dbReference type="Pfam" id="PF13243">
    <property type="entry name" value="SQHop_cyclase_C"/>
    <property type="match status" value="1"/>
</dbReference>
<dbReference type="Gene3D" id="1.50.10.20">
    <property type="match status" value="2"/>
</dbReference>
<keyword evidence="8" id="KW-0456">Lyase</keyword>
<dbReference type="AlphaFoldDB" id="A0A518AXM5"/>
<dbReference type="SFLD" id="SFLDG01016">
    <property type="entry name" value="Prenyltransferase_Like_2"/>
    <property type="match status" value="1"/>
</dbReference>
<feature type="domain" description="Squalene cyclase N-terminal" evidence="7">
    <location>
        <begin position="32"/>
        <end position="323"/>
    </location>
</feature>
<feature type="domain" description="Squalene cyclase C-terminal" evidence="6">
    <location>
        <begin position="332"/>
        <end position="648"/>
    </location>
</feature>
<comment type="similarity">
    <text evidence="2">Belongs to the terpene cyclase/mutase family.</text>
</comment>
<protein>
    <submittedName>
        <fullName evidence="8">Squalene--hopene cyclase</fullName>
        <ecNumber evidence="8">4.2.1.129</ecNumber>
    </submittedName>
</protein>
<proteinExistence type="inferred from homology"/>
<dbReference type="InterPro" id="IPR018333">
    <property type="entry name" value="Squalene_cyclase"/>
</dbReference>
<name>A0A518AXM5_9BACT</name>
<gene>
    <name evidence="8" type="primary">shc_1</name>
    <name evidence="8" type="ORF">Pan216_03060</name>
</gene>
<reference evidence="8 9" key="1">
    <citation type="submission" date="2019-02" db="EMBL/GenBank/DDBJ databases">
        <title>Deep-cultivation of Planctomycetes and their phenomic and genomic characterization uncovers novel biology.</title>
        <authorList>
            <person name="Wiegand S."/>
            <person name="Jogler M."/>
            <person name="Boedeker C."/>
            <person name="Pinto D."/>
            <person name="Vollmers J."/>
            <person name="Rivas-Marin E."/>
            <person name="Kohn T."/>
            <person name="Peeters S.H."/>
            <person name="Heuer A."/>
            <person name="Rast P."/>
            <person name="Oberbeckmann S."/>
            <person name="Bunk B."/>
            <person name="Jeske O."/>
            <person name="Meyerdierks A."/>
            <person name="Storesund J.E."/>
            <person name="Kallscheuer N."/>
            <person name="Luecker S."/>
            <person name="Lage O.M."/>
            <person name="Pohl T."/>
            <person name="Merkel B.J."/>
            <person name="Hornburger P."/>
            <person name="Mueller R.-W."/>
            <person name="Bruemmer F."/>
            <person name="Labrenz M."/>
            <person name="Spormann A.M."/>
            <person name="Op den Camp H."/>
            <person name="Overmann J."/>
            <person name="Amann R."/>
            <person name="Jetten M.S.M."/>
            <person name="Mascher T."/>
            <person name="Medema M.H."/>
            <person name="Devos D.P."/>
            <person name="Kaster A.-K."/>
            <person name="Ovreas L."/>
            <person name="Rohde M."/>
            <person name="Galperin M.Y."/>
            <person name="Jogler C."/>
        </authorList>
    </citation>
    <scope>NUCLEOTIDE SEQUENCE [LARGE SCALE GENOMIC DNA]</scope>
    <source>
        <strain evidence="8 9">Pan216</strain>
    </source>
</reference>
<dbReference type="EMBL" id="CP036279">
    <property type="protein sequence ID" value="QDU59478.1"/>
    <property type="molecule type" value="Genomic_DNA"/>
</dbReference>
<evidence type="ECO:0000256" key="1">
    <source>
        <dbReference type="ARBA" id="ARBA00004999"/>
    </source>
</evidence>
<evidence type="ECO:0000259" key="6">
    <source>
        <dbReference type="Pfam" id="PF13243"/>
    </source>
</evidence>
<feature type="region of interest" description="Disordered" evidence="5">
    <location>
        <begin position="1"/>
        <end position="22"/>
    </location>
</feature>
<dbReference type="PANTHER" id="PTHR11764">
    <property type="entry name" value="TERPENE CYCLASE/MUTASE FAMILY MEMBER"/>
    <property type="match status" value="1"/>
</dbReference>
<evidence type="ECO:0000313" key="8">
    <source>
        <dbReference type="EMBL" id="QDU59478.1"/>
    </source>
</evidence>
<dbReference type="EC" id="4.2.1.129" evidence="8"/>
<keyword evidence="4" id="KW-0413">Isomerase</keyword>
<dbReference type="GO" id="GO:0005811">
    <property type="term" value="C:lipid droplet"/>
    <property type="evidence" value="ECO:0007669"/>
    <property type="project" value="InterPro"/>
</dbReference>
<evidence type="ECO:0000256" key="2">
    <source>
        <dbReference type="ARBA" id="ARBA00009755"/>
    </source>
</evidence>
<dbReference type="NCBIfam" id="TIGR01507">
    <property type="entry name" value="hopene_cyclase"/>
    <property type="match status" value="1"/>
</dbReference>
<accession>A0A518AXM5</accession>
<dbReference type="InterPro" id="IPR008930">
    <property type="entry name" value="Terpenoid_cyclase/PrenylTrfase"/>
</dbReference>
<evidence type="ECO:0000256" key="5">
    <source>
        <dbReference type="SAM" id="MobiDB-lite"/>
    </source>
</evidence>
<evidence type="ECO:0000259" key="7">
    <source>
        <dbReference type="Pfam" id="PF13249"/>
    </source>
</evidence>
<dbReference type="Proteomes" id="UP000317093">
    <property type="component" value="Chromosome"/>
</dbReference>
<sequence length="668" mass="74783">MNSRALAAEPSAQDGSDSTPMESDLEALEMGIARSADFLVSLQHDDGHWCAELEGDTILESEYVLLLAICGKLDDPRIEKCARYLLKTQGPEGGWANYPGGPPDVGVTAKAYFALKIAGHDPDSTPMRRAREVVLRLGGAESVNSFTRFYFAALGQIPYNHCPSVPPELLLLPTWFPINIYAMSSWTRTIVVPLSIFRAFQPTNELPESMGISELYCSPPSPKDLPKASLFEKPYFSWANFFRVVDRGLKVYERFAPAFVRKRSLRLAETWMLEHFEGSDGVGAIFPPMVYTILALRCLGYADESPQMQWAWKQLNDLIIEEDDTIRIQPCVSPVWDTGWATVALADAGLSPDHGVLRQSAEWLLGREIRRVGDWGVNNPGVEPSGWAFEYRNDFYADVDDTALVMMALKRTSCEELSDVKATLRRAYDWIWSMQCSDYGWAAFDRDINNTVLESIPFADHNAMLDPSCPDITARVLEMLARFGHRVGEQRIDEAVNFILRHQEPEGCWFGRWGVNYIYGTWQTLVGLSAIGFNMSDERIRKGVKWLKSVQQPEGGWGETASSYADRNLMGQGPATPSQTAWAILGLIAAGEGDSPEVAKGVEYLLRTQNDDGSWDEPYFTGTGFPKVFYLRYHYYRLVFPLMALSQAHTSAQENADMVANGSRLLDG</sequence>